<proteinExistence type="predicted"/>
<evidence type="ECO:0000256" key="1">
    <source>
        <dbReference type="SAM" id="MobiDB-lite"/>
    </source>
</evidence>
<feature type="compositionally biased region" description="Low complexity" evidence="1">
    <location>
        <begin position="8"/>
        <end position="36"/>
    </location>
</feature>
<reference evidence="2 3" key="1">
    <citation type="submission" date="2022-03" db="EMBL/GenBank/DDBJ databases">
        <authorList>
            <person name="Nunn A."/>
            <person name="Chopra R."/>
            <person name="Nunn A."/>
            <person name="Contreras Garrido A."/>
        </authorList>
    </citation>
    <scope>NUCLEOTIDE SEQUENCE [LARGE SCALE GENOMIC DNA]</scope>
</reference>
<dbReference type="EMBL" id="CAJVSB020000912">
    <property type="protein sequence ID" value="CAH2080535.1"/>
    <property type="molecule type" value="Genomic_DNA"/>
</dbReference>
<organism evidence="2 3">
    <name type="scientific">Thlaspi arvense</name>
    <name type="common">Field penny-cress</name>
    <dbReference type="NCBI Taxonomy" id="13288"/>
    <lineage>
        <taxon>Eukaryota</taxon>
        <taxon>Viridiplantae</taxon>
        <taxon>Streptophyta</taxon>
        <taxon>Embryophyta</taxon>
        <taxon>Tracheophyta</taxon>
        <taxon>Spermatophyta</taxon>
        <taxon>Magnoliopsida</taxon>
        <taxon>eudicotyledons</taxon>
        <taxon>Gunneridae</taxon>
        <taxon>Pentapetalae</taxon>
        <taxon>rosids</taxon>
        <taxon>malvids</taxon>
        <taxon>Brassicales</taxon>
        <taxon>Brassicaceae</taxon>
        <taxon>Thlaspideae</taxon>
        <taxon>Thlaspi</taxon>
    </lineage>
</organism>
<dbReference type="InterPro" id="IPR011107">
    <property type="entry name" value="PPI_Ypi1"/>
</dbReference>
<dbReference type="GO" id="GO:0008157">
    <property type="term" value="F:protein phosphatase 1 binding"/>
    <property type="evidence" value="ECO:0007669"/>
    <property type="project" value="TreeGrafter"/>
</dbReference>
<dbReference type="Pfam" id="PF07491">
    <property type="entry name" value="PPI_Ypi1"/>
    <property type="match status" value="1"/>
</dbReference>
<dbReference type="Proteomes" id="UP000836841">
    <property type="component" value="Unassembled WGS sequence"/>
</dbReference>
<sequence>MSGIRQRTPLTATGTATTTVTLDQASSSSSSSQQQQPLILTMELNRRKKKVTWKEGTVDNEFLNKKSSKKCCIFHKEKSFDHDDSEDDGDGCDRPNKDGDHDHGHGCCSNRLVKVLIASEECNDLTDGIGTEMG</sequence>
<dbReference type="PANTHER" id="PTHR20835:SF0">
    <property type="entry name" value="E3 UBIQUITIN-PROTEIN LIGASE PPP1R11"/>
    <property type="match status" value="1"/>
</dbReference>
<feature type="region of interest" description="Disordered" evidence="1">
    <location>
        <begin position="1"/>
        <end position="41"/>
    </location>
</feature>
<evidence type="ECO:0000313" key="2">
    <source>
        <dbReference type="EMBL" id="CAH2080535.1"/>
    </source>
</evidence>
<accession>A0AAU9T7W4</accession>
<name>A0AAU9T7W4_THLAR</name>
<dbReference type="GO" id="GO:0004865">
    <property type="term" value="F:protein serine/threonine phosphatase inhibitor activity"/>
    <property type="evidence" value="ECO:0007669"/>
    <property type="project" value="InterPro"/>
</dbReference>
<comment type="caution">
    <text evidence="2">The sequence shown here is derived from an EMBL/GenBank/DDBJ whole genome shotgun (WGS) entry which is preliminary data.</text>
</comment>
<dbReference type="AlphaFoldDB" id="A0AAU9T7W4"/>
<feature type="region of interest" description="Disordered" evidence="1">
    <location>
        <begin position="79"/>
        <end position="106"/>
    </location>
</feature>
<feature type="compositionally biased region" description="Basic and acidic residues" evidence="1">
    <location>
        <begin position="91"/>
        <end position="105"/>
    </location>
</feature>
<dbReference type="PANTHER" id="PTHR20835">
    <property type="entry name" value="E3 UBIQUITIN-PROTEIN LIGASE PPP1R11-RELATED"/>
    <property type="match status" value="1"/>
</dbReference>
<dbReference type="GO" id="GO:0005634">
    <property type="term" value="C:nucleus"/>
    <property type="evidence" value="ECO:0007669"/>
    <property type="project" value="TreeGrafter"/>
</dbReference>
<keyword evidence="3" id="KW-1185">Reference proteome</keyword>
<gene>
    <name evidence="2" type="ORF">TAV2_LOCUS26234</name>
</gene>
<evidence type="ECO:0000313" key="3">
    <source>
        <dbReference type="Proteomes" id="UP000836841"/>
    </source>
</evidence>
<protein>
    <submittedName>
        <fullName evidence="2">Uncharacterized protein</fullName>
    </submittedName>
</protein>